<accession>A0A0A2SRD1</accession>
<organism evidence="2 3">
    <name type="scientific">Legionella norrlandica</name>
    <dbReference type="NCBI Taxonomy" id="1498499"/>
    <lineage>
        <taxon>Bacteria</taxon>
        <taxon>Pseudomonadati</taxon>
        <taxon>Pseudomonadota</taxon>
        <taxon>Gammaproteobacteria</taxon>
        <taxon>Legionellales</taxon>
        <taxon>Legionellaceae</taxon>
        <taxon>Legionella</taxon>
    </lineage>
</organism>
<comment type="caution">
    <text evidence="2">The sequence shown here is derived from an EMBL/GenBank/DDBJ whole genome shotgun (WGS) entry which is preliminary data.</text>
</comment>
<feature type="region of interest" description="Disordered" evidence="1">
    <location>
        <begin position="1"/>
        <end position="22"/>
    </location>
</feature>
<evidence type="ECO:0000256" key="1">
    <source>
        <dbReference type="SAM" id="MobiDB-lite"/>
    </source>
</evidence>
<gene>
    <name evidence="2" type="ORF">EP47_07395</name>
</gene>
<sequence>MPNPSVDESESSLPSGSINPVPDHRCSSTANFDFYLDDGKIYLRTRTPEDPKTFVRGDLISIKGDPKALEWKLFDGKGIPYNERLESLLEENERIVEIDAASNIVVAVSNLDKVYLYKPTEYIRPLYWGSKLGAPDFMADELFLPHERRAWCFSCSVCKKDEVRKTDFIDPSEIVSFAKDGNGINFDFGFTPTIYVLDNEGQKIVYWDTGLPASFSRGFLVPDGMQGLSISAAGSTVFLSAIDAEEKLHFFTRMIDYEINGACPGLKVSYTETPVVQPPNGSFFLGHGVRKLPLDGWVEHKIDDIPSNLTHKVCIRLTGKGDDARELRILGQDSELRWGYYSKNITDNKWEFHADPAAEPTNHEDIRPIPFNPTYPNSQKMSYEGKLFVRKFPHIRKVEDTSETTIELKNFHPFLSDAEPLSIVLSHPGEPPQTLKIHAVDAWGLHYHHKHDEELIGSVDGEPKALSELLFLRKNK</sequence>
<evidence type="ECO:0000313" key="3">
    <source>
        <dbReference type="Proteomes" id="UP000054422"/>
    </source>
</evidence>
<dbReference type="RefSeq" id="WP_035891395.1">
    <property type="nucleotide sequence ID" value="NZ_JNCF01000086.1"/>
</dbReference>
<dbReference type="Proteomes" id="UP000054422">
    <property type="component" value="Unassembled WGS sequence"/>
</dbReference>
<dbReference type="OrthoDB" id="5647449at2"/>
<dbReference type="EMBL" id="JNCF01000086">
    <property type="protein sequence ID" value="KGP62276.1"/>
    <property type="molecule type" value="Genomic_DNA"/>
</dbReference>
<proteinExistence type="predicted"/>
<name>A0A0A2SRD1_9GAMM</name>
<evidence type="ECO:0000313" key="2">
    <source>
        <dbReference type="EMBL" id="KGP62276.1"/>
    </source>
</evidence>
<dbReference type="AlphaFoldDB" id="A0A0A2SRD1"/>
<reference evidence="2 3" key="1">
    <citation type="submission" date="2014-05" db="EMBL/GenBank/DDBJ databases">
        <authorList>
            <person name="Rizzardi K."/>
            <person name="Winiecka-Krusnell J."/>
            <person name="Ramliden M."/>
            <person name="Alm E."/>
            <person name="Andersson S."/>
            <person name="Byfors S."/>
        </authorList>
    </citation>
    <scope>NUCLEOTIDE SEQUENCE [LARGE SCALE GENOMIC DNA]</scope>
    <source>
        <strain evidence="2 3">LEGN</strain>
    </source>
</reference>
<protein>
    <submittedName>
        <fullName evidence="2">Uncharacterized protein</fullName>
    </submittedName>
</protein>
<keyword evidence="3" id="KW-1185">Reference proteome</keyword>